<keyword evidence="2" id="KW-1185">Reference proteome</keyword>
<sequence>MKGDRVEIVVDAGDTTRTYEVVASRAGRRVETAVRRGVVEVSEVTRSGSVVRTARFMANRVLALVEQPVPGEAPGDRLPLREDPQD</sequence>
<dbReference type="Proteomes" id="UP001375539">
    <property type="component" value="Unassembled WGS sequence"/>
</dbReference>
<gene>
    <name evidence="1" type="ORF">WKI58_05900</name>
</gene>
<dbReference type="EMBL" id="JBBKAI010000002">
    <property type="protein sequence ID" value="MEJ8656059.1"/>
    <property type="molecule type" value="Genomic_DNA"/>
</dbReference>
<name>A0ACC6QCG0_9ACTN</name>
<proteinExistence type="predicted"/>
<protein>
    <submittedName>
        <fullName evidence="1">Uncharacterized protein</fullName>
    </submittedName>
</protein>
<reference evidence="1" key="1">
    <citation type="submission" date="2024-03" db="EMBL/GenBank/DDBJ databases">
        <title>Novel Streptomyces species of biotechnological and ecological value are a feature of Machair soil.</title>
        <authorList>
            <person name="Prole J.R."/>
            <person name="Goodfellow M."/>
            <person name="Allenby N."/>
            <person name="Ward A.C."/>
        </authorList>
    </citation>
    <scope>NUCLEOTIDE SEQUENCE</scope>
    <source>
        <strain evidence="1">MS1.AVA.4</strain>
    </source>
</reference>
<accession>A0ACC6QCG0</accession>
<organism evidence="1 2">
    <name type="scientific">Streptomyces pratisoli</name>
    <dbReference type="NCBI Taxonomy" id="3139917"/>
    <lineage>
        <taxon>Bacteria</taxon>
        <taxon>Bacillati</taxon>
        <taxon>Actinomycetota</taxon>
        <taxon>Actinomycetes</taxon>
        <taxon>Kitasatosporales</taxon>
        <taxon>Streptomycetaceae</taxon>
        <taxon>Streptomyces</taxon>
    </lineage>
</organism>
<comment type="caution">
    <text evidence="1">The sequence shown here is derived from an EMBL/GenBank/DDBJ whole genome shotgun (WGS) entry which is preliminary data.</text>
</comment>
<evidence type="ECO:0000313" key="2">
    <source>
        <dbReference type="Proteomes" id="UP001375539"/>
    </source>
</evidence>
<evidence type="ECO:0000313" key="1">
    <source>
        <dbReference type="EMBL" id="MEJ8656059.1"/>
    </source>
</evidence>